<sequence length="164" mass="18327">MEGLQRSAVSFRRQGSSGLIWDDKFLSELTQATQNEESGDKTQPEQEQAKDEVKPIKTAESIERSRSNGGGRGYRTGKVSPAIEPPSPKVSACGFCSALGKPNKSRRRPKFSGHCDTEMIISMYVVLKDRPSSPFKRLEDLKFETRSTLYPAKLDSSKKRLDQI</sequence>
<organism evidence="2 3">
    <name type="scientific">Escallonia herrerae</name>
    <dbReference type="NCBI Taxonomy" id="1293975"/>
    <lineage>
        <taxon>Eukaryota</taxon>
        <taxon>Viridiplantae</taxon>
        <taxon>Streptophyta</taxon>
        <taxon>Embryophyta</taxon>
        <taxon>Tracheophyta</taxon>
        <taxon>Spermatophyta</taxon>
        <taxon>Magnoliopsida</taxon>
        <taxon>eudicotyledons</taxon>
        <taxon>Gunneridae</taxon>
        <taxon>Pentapetalae</taxon>
        <taxon>asterids</taxon>
        <taxon>campanulids</taxon>
        <taxon>Escalloniales</taxon>
        <taxon>Escalloniaceae</taxon>
        <taxon>Escallonia</taxon>
    </lineage>
</organism>
<comment type="caution">
    <text evidence="2">The sequence shown here is derived from an EMBL/GenBank/DDBJ whole genome shotgun (WGS) entry which is preliminary data.</text>
</comment>
<keyword evidence="3" id="KW-1185">Reference proteome</keyword>
<dbReference type="PANTHER" id="PTHR33730:SF4">
    <property type="entry name" value="OS05G0542732 PROTEIN"/>
    <property type="match status" value="1"/>
</dbReference>
<accession>A0AA89B670</accession>
<evidence type="ECO:0008006" key="4">
    <source>
        <dbReference type="Google" id="ProtNLM"/>
    </source>
</evidence>
<evidence type="ECO:0000313" key="2">
    <source>
        <dbReference type="EMBL" id="KAK3026087.1"/>
    </source>
</evidence>
<dbReference type="EMBL" id="JAVXUP010000515">
    <property type="protein sequence ID" value="KAK3026087.1"/>
    <property type="molecule type" value="Genomic_DNA"/>
</dbReference>
<dbReference type="AlphaFoldDB" id="A0AA89B670"/>
<protein>
    <recommendedName>
        <fullName evidence="4">MAPK kinase substrate protein</fullName>
    </recommendedName>
</protein>
<feature type="compositionally biased region" description="Basic and acidic residues" evidence="1">
    <location>
        <begin position="38"/>
        <end position="66"/>
    </location>
</feature>
<name>A0AA89B670_9ASTE</name>
<feature type="region of interest" description="Disordered" evidence="1">
    <location>
        <begin position="30"/>
        <end position="89"/>
    </location>
</feature>
<dbReference type="Pfam" id="PF15697">
    <property type="entry name" value="DUF4666"/>
    <property type="match status" value="1"/>
</dbReference>
<proteinExistence type="predicted"/>
<evidence type="ECO:0000313" key="3">
    <source>
        <dbReference type="Proteomes" id="UP001188597"/>
    </source>
</evidence>
<dbReference type="PANTHER" id="PTHR33730">
    <property type="entry name" value="OS05G0542732 PROTEIN-RELATED"/>
    <property type="match status" value="1"/>
</dbReference>
<dbReference type="InterPro" id="IPR031421">
    <property type="entry name" value="DUF4666"/>
</dbReference>
<gene>
    <name evidence="2" type="ORF">RJ639_040759</name>
</gene>
<evidence type="ECO:0000256" key="1">
    <source>
        <dbReference type="SAM" id="MobiDB-lite"/>
    </source>
</evidence>
<reference evidence="2" key="1">
    <citation type="submission" date="2022-12" db="EMBL/GenBank/DDBJ databases">
        <title>Draft genome assemblies for two species of Escallonia (Escalloniales).</title>
        <authorList>
            <person name="Chanderbali A."/>
            <person name="Dervinis C."/>
            <person name="Anghel I."/>
            <person name="Soltis D."/>
            <person name="Soltis P."/>
            <person name="Zapata F."/>
        </authorList>
    </citation>
    <scope>NUCLEOTIDE SEQUENCE</scope>
    <source>
        <strain evidence="2">UCBG64.0493</strain>
        <tissue evidence="2">Leaf</tissue>
    </source>
</reference>
<dbReference type="Proteomes" id="UP001188597">
    <property type="component" value="Unassembled WGS sequence"/>
</dbReference>